<evidence type="ECO:0008006" key="2">
    <source>
        <dbReference type="Google" id="ProtNLM"/>
    </source>
</evidence>
<gene>
    <name evidence="1" type="ORF">BECKFW1821C_GA0114237_10027</name>
</gene>
<dbReference type="AlphaFoldDB" id="A0A450T680"/>
<proteinExistence type="predicted"/>
<dbReference type="EMBL" id="CAADFE010000002">
    <property type="protein sequence ID" value="VFJ62216.1"/>
    <property type="molecule type" value="Genomic_DNA"/>
</dbReference>
<organism evidence="1">
    <name type="scientific">Candidatus Kentrum sp. FW</name>
    <dbReference type="NCBI Taxonomy" id="2126338"/>
    <lineage>
        <taxon>Bacteria</taxon>
        <taxon>Pseudomonadati</taxon>
        <taxon>Pseudomonadota</taxon>
        <taxon>Gammaproteobacteria</taxon>
        <taxon>Candidatus Kentrum</taxon>
    </lineage>
</organism>
<dbReference type="SUPFAM" id="SSF53448">
    <property type="entry name" value="Nucleotide-diphospho-sugar transferases"/>
    <property type="match status" value="1"/>
</dbReference>
<accession>A0A450T680</accession>
<name>A0A450T680_9GAMM</name>
<evidence type="ECO:0000313" key="1">
    <source>
        <dbReference type="EMBL" id="VFJ62216.1"/>
    </source>
</evidence>
<sequence>MARHATRILIFAKAPVPGEVKTRLIPTLGARRAAALQAALIRHTLTVAVQSGLDVELWCHPDREHPLFWTYAREFPLVLHTQEGADLGARMYHAAREALVAGPVILIGADCPTLMAEELREVSMVLERGSDAVLGPAVDGGYYLLGLNRAHPWLFEGISWGSDRVLEETQQRLWTLGWQWQEMLIKRDMDRPADLAFLPVALRTVINGFS</sequence>
<dbReference type="Pfam" id="PF09837">
    <property type="entry name" value="DUF2064"/>
    <property type="match status" value="1"/>
</dbReference>
<dbReference type="InterPro" id="IPR018641">
    <property type="entry name" value="Trfase_1_rSAM/seldom-assoc"/>
</dbReference>
<dbReference type="PANTHER" id="PTHR36529:SF1">
    <property type="entry name" value="GLYCOSYLTRANSFERASE"/>
    <property type="match status" value="1"/>
</dbReference>
<dbReference type="PANTHER" id="PTHR36529">
    <property type="entry name" value="SLL1095 PROTEIN"/>
    <property type="match status" value="1"/>
</dbReference>
<dbReference type="Gene3D" id="3.90.550.10">
    <property type="entry name" value="Spore Coat Polysaccharide Biosynthesis Protein SpsA, Chain A"/>
    <property type="match status" value="1"/>
</dbReference>
<reference evidence="1" key="1">
    <citation type="submission" date="2019-02" db="EMBL/GenBank/DDBJ databases">
        <authorList>
            <person name="Gruber-Vodicka R. H."/>
            <person name="Seah K. B. B."/>
        </authorList>
    </citation>
    <scope>NUCLEOTIDE SEQUENCE</scope>
    <source>
        <strain evidence="1">BECK_BZ131</strain>
    </source>
</reference>
<dbReference type="NCBIfam" id="TIGR04282">
    <property type="entry name" value="glyco_like_cofC"/>
    <property type="match status" value="1"/>
</dbReference>
<protein>
    <recommendedName>
        <fullName evidence="2">Glycosyltransferase</fullName>
    </recommendedName>
</protein>
<dbReference type="InterPro" id="IPR029044">
    <property type="entry name" value="Nucleotide-diphossugar_trans"/>
</dbReference>